<dbReference type="InterPro" id="IPR001367">
    <property type="entry name" value="Fe_dep_repressor"/>
</dbReference>
<keyword evidence="7" id="KW-0804">Transcription</keyword>
<dbReference type="GO" id="GO:0003677">
    <property type="term" value="F:DNA binding"/>
    <property type="evidence" value="ECO:0007669"/>
    <property type="project" value="UniProtKB-KW"/>
</dbReference>
<dbReference type="InterPro" id="IPR022687">
    <property type="entry name" value="HTH_DTXR"/>
</dbReference>
<evidence type="ECO:0000256" key="2">
    <source>
        <dbReference type="ARBA" id="ARBA00007871"/>
    </source>
</evidence>
<organism evidence="9 10">
    <name type="scientific">Ammonifex thiophilus</name>
    <dbReference type="NCBI Taxonomy" id="444093"/>
    <lineage>
        <taxon>Bacteria</taxon>
        <taxon>Bacillati</taxon>
        <taxon>Bacillota</taxon>
        <taxon>Clostridia</taxon>
        <taxon>Thermoanaerobacterales</taxon>
        <taxon>Thermoanaerobacteraceae</taxon>
        <taxon>Ammonifex</taxon>
    </lineage>
</organism>
<dbReference type="InterPro" id="IPR036388">
    <property type="entry name" value="WH-like_DNA-bd_sf"/>
</dbReference>
<dbReference type="PANTHER" id="PTHR33238:SF7">
    <property type="entry name" value="IRON-DEPENDENT TRANSCRIPTIONAL REGULATOR"/>
    <property type="match status" value="1"/>
</dbReference>
<dbReference type="Pfam" id="PF04023">
    <property type="entry name" value="FeoA"/>
    <property type="match status" value="1"/>
</dbReference>
<comment type="caution">
    <text evidence="9">The sequence shown here is derived from an EMBL/GenBank/DDBJ whole genome shotgun (WGS) entry which is preliminary data.</text>
</comment>
<dbReference type="SUPFAM" id="SSF50037">
    <property type="entry name" value="C-terminal domain of transcriptional repressors"/>
    <property type="match status" value="1"/>
</dbReference>
<dbReference type="SUPFAM" id="SSF46785">
    <property type="entry name" value="Winged helix' DNA-binding domain"/>
    <property type="match status" value="1"/>
</dbReference>
<accession>A0A3D8P0V6</accession>
<evidence type="ECO:0000256" key="1">
    <source>
        <dbReference type="ARBA" id="ARBA00004496"/>
    </source>
</evidence>
<gene>
    <name evidence="9" type="ORF">DXX99_10560</name>
</gene>
<evidence type="ECO:0000256" key="3">
    <source>
        <dbReference type="ARBA" id="ARBA00011738"/>
    </source>
</evidence>
<keyword evidence="6" id="KW-0238">DNA-binding</keyword>
<dbReference type="AlphaFoldDB" id="A0A3D8P0V6"/>
<dbReference type="InterPro" id="IPR036421">
    <property type="entry name" value="Fe_dep_repressor_sf"/>
</dbReference>
<dbReference type="InterPro" id="IPR050536">
    <property type="entry name" value="DtxR_MntR_Metal-Reg"/>
</dbReference>
<dbReference type="EMBL" id="QSLN01000032">
    <property type="protein sequence ID" value="RDV80706.1"/>
    <property type="molecule type" value="Genomic_DNA"/>
</dbReference>
<dbReference type="Pfam" id="PF01325">
    <property type="entry name" value="Fe_dep_repress"/>
    <property type="match status" value="1"/>
</dbReference>
<dbReference type="Proteomes" id="UP000256329">
    <property type="component" value="Unassembled WGS sequence"/>
</dbReference>
<evidence type="ECO:0000313" key="10">
    <source>
        <dbReference type="Proteomes" id="UP000256329"/>
    </source>
</evidence>
<comment type="subcellular location">
    <subcellularLocation>
        <location evidence="1">Cytoplasm</location>
    </subcellularLocation>
</comment>
<dbReference type="Gene3D" id="1.10.60.10">
    <property type="entry name" value="Iron dependent repressor, metal binding and dimerisation domain"/>
    <property type="match status" value="1"/>
</dbReference>
<dbReference type="PROSITE" id="PS50944">
    <property type="entry name" value="HTH_DTXR"/>
    <property type="match status" value="1"/>
</dbReference>
<dbReference type="OrthoDB" id="9791355at2"/>
<evidence type="ECO:0000259" key="8">
    <source>
        <dbReference type="PROSITE" id="PS50944"/>
    </source>
</evidence>
<dbReference type="SMART" id="SM00899">
    <property type="entry name" value="FeoA"/>
    <property type="match status" value="1"/>
</dbReference>
<dbReference type="SUPFAM" id="SSF47979">
    <property type="entry name" value="Iron-dependent repressor protein, dimerization domain"/>
    <property type="match status" value="1"/>
</dbReference>
<keyword evidence="5" id="KW-0805">Transcription regulation</keyword>
<comment type="similarity">
    <text evidence="2">Belongs to the DtxR/MntR family.</text>
</comment>
<protein>
    <submittedName>
        <fullName evidence="9">DtxR family transcriptional regulator</fullName>
    </submittedName>
</protein>
<sequence length="231" mass="25871">METTYTPSAEDYLEAFYLLSLRKKVVRVKDVAAHLGVKMPSVVAAVKTLAEKGLVQQERYGYIELTPKGLAVAREVYERHKTWYSFLTEILGLDPTTAEKDACRLEHHISPLTLERLGKLVSFVRECPHGSRFIANFQEYSTSGERPNFCPGCGTGQKLLSELKAGEKARVVRVGGQDMLKKRLLGMGLTPGEELIVKRIAPLGDPIDIQIRNYDLSLRREEAKVVVVEVI</sequence>
<proteinExistence type="inferred from homology"/>
<dbReference type="InterPro" id="IPR007167">
    <property type="entry name" value="Fe-transptr_FeoA-like"/>
</dbReference>
<evidence type="ECO:0000256" key="7">
    <source>
        <dbReference type="ARBA" id="ARBA00023163"/>
    </source>
</evidence>
<reference evidence="9 10" key="1">
    <citation type="submission" date="2018-08" db="EMBL/GenBank/DDBJ databases">
        <title>Form III RuBisCO-mediated autotrophy in Thermodesulfobium bacteria.</title>
        <authorList>
            <person name="Toshchakov S.V."/>
            <person name="Kublanov I.V."/>
            <person name="Frolov E."/>
            <person name="Bonch-Osmolovskaya E.A."/>
            <person name="Tourova T.P."/>
            <person name="Chernych N.A."/>
            <person name="Lebedinsky A.V."/>
        </authorList>
    </citation>
    <scope>NUCLEOTIDE SEQUENCE [LARGE SCALE GENOMIC DNA]</scope>
    <source>
        <strain evidence="9 10">SR</strain>
    </source>
</reference>
<dbReference type="PANTHER" id="PTHR33238">
    <property type="entry name" value="IRON (METAL) DEPENDENT REPRESSOR, DTXR FAMILY"/>
    <property type="match status" value="1"/>
</dbReference>
<dbReference type="Gene3D" id="2.30.30.90">
    <property type="match status" value="1"/>
</dbReference>
<dbReference type="InterPro" id="IPR022689">
    <property type="entry name" value="Iron_dep_repressor"/>
</dbReference>
<dbReference type="GO" id="GO:0046983">
    <property type="term" value="F:protein dimerization activity"/>
    <property type="evidence" value="ECO:0007669"/>
    <property type="project" value="InterPro"/>
</dbReference>
<feature type="domain" description="HTH dtxR-type" evidence="8">
    <location>
        <begin position="1"/>
        <end position="66"/>
    </location>
</feature>
<dbReference type="SMART" id="SM00529">
    <property type="entry name" value="HTH_DTXR"/>
    <property type="match status" value="1"/>
</dbReference>
<dbReference type="GO" id="GO:0003700">
    <property type="term" value="F:DNA-binding transcription factor activity"/>
    <property type="evidence" value="ECO:0007669"/>
    <property type="project" value="InterPro"/>
</dbReference>
<dbReference type="RefSeq" id="WP_115793442.1">
    <property type="nucleotide sequence ID" value="NZ_QSLN01000032.1"/>
</dbReference>
<dbReference type="Pfam" id="PF02742">
    <property type="entry name" value="Fe_dep_repr_C"/>
    <property type="match status" value="1"/>
</dbReference>
<evidence type="ECO:0000313" key="9">
    <source>
        <dbReference type="EMBL" id="RDV80706.1"/>
    </source>
</evidence>
<dbReference type="GO" id="GO:0005737">
    <property type="term" value="C:cytoplasm"/>
    <property type="evidence" value="ECO:0007669"/>
    <property type="project" value="UniProtKB-SubCell"/>
</dbReference>
<dbReference type="InterPro" id="IPR008988">
    <property type="entry name" value="Transcriptional_repressor_C"/>
</dbReference>
<dbReference type="GO" id="GO:0046914">
    <property type="term" value="F:transition metal ion binding"/>
    <property type="evidence" value="ECO:0007669"/>
    <property type="project" value="InterPro"/>
</dbReference>
<keyword evidence="10" id="KW-1185">Reference proteome</keyword>
<dbReference type="InterPro" id="IPR036390">
    <property type="entry name" value="WH_DNA-bd_sf"/>
</dbReference>
<dbReference type="Gene3D" id="1.10.10.10">
    <property type="entry name" value="Winged helix-like DNA-binding domain superfamily/Winged helix DNA-binding domain"/>
    <property type="match status" value="1"/>
</dbReference>
<keyword evidence="4" id="KW-0408">Iron</keyword>
<evidence type="ECO:0000256" key="4">
    <source>
        <dbReference type="ARBA" id="ARBA00023004"/>
    </source>
</evidence>
<name>A0A3D8P0V6_9THEO</name>
<dbReference type="InterPro" id="IPR038157">
    <property type="entry name" value="FeoA_core_dom"/>
</dbReference>
<comment type="subunit">
    <text evidence="3">Homodimer.</text>
</comment>
<evidence type="ECO:0000256" key="5">
    <source>
        <dbReference type="ARBA" id="ARBA00023015"/>
    </source>
</evidence>
<evidence type="ECO:0000256" key="6">
    <source>
        <dbReference type="ARBA" id="ARBA00023125"/>
    </source>
</evidence>